<dbReference type="GO" id="GO:0046872">
    <property type="term" value="F:metal ion binding"/>
    <property type="evidence" value="ECO:0007669"/>
    <property type="project" value="UniProtKB-KW"/>
</dbReference>
<dbReference type="PIRSF" id="PIRSF006641">
    <property type="entry name" value="CHP00092"/>
    <property type="match status" value="1"/>
</dbReference>
<comment type="similarity">
    <text evidence="6">Belongs to the TRAFAC class OBG-HflX-like GTPase superfamily. OBG GTPase family. YchF/OLA1 subfamily.</text>
</comment>
<dbReference type="NCBIfam" id="TIGR00092">
    <property type="entry name" value="redox-regulated ATPase YchF"/>
    <property type="match status" value="1"/>
</dbReference>
<dbReference type="GO" id="GO:0005524">
    <property type="term" value="F:ATP binding"/>
    <property type="evidence" value="ECO:0007669"/>
    <property type="project" value="UniProtKB-UniRule"/>
</dbReference>
<evidence type="ECO:0000256" key="5">
    <source>
        <dbReference type="ARBA" id="ARBA00022842"/>
    </source>
</evidence>
<dbReference type="PANTHER" id="PTHR23305">
    <property type="entry name" value="OBG GTPASE FAMILY"/>
    <property type="match status" value="1"/>
</dbReference>
<evidence type="ECO:0000259" key="7">
    <source>
        <dbReference type="PROSITE" id="PS51710"/>
    </source>
</evidence>
<comment type="cofactor">
    <cofactor evidence="1">
        <name>Mg(2+)</name>
        <dbReference type="ChEBI" id="CHEBI:18420"/>
    </cofactor>
</comment>
<dbReference type="GO" id="GO:0016887">
    <property type="term" value="F:ATP hydrolysis activity"/>
    <property type="evidence" value="ECO:0007669"/>
    <property type="project" value="UniProtKB-UniRule"/>
</dbReference>
<dbReference type="Proteomes" id="UP000196531">
    <property type="component" value="Unassembled WGS sequence"/>
</dbReference>
<dbReference type="InterPro" id="IPR013029">
    <property type="entry name" value="YchF_C"/>
</dbReference>
<dbReference type="PROSITE" id="PS51710">
    <property type="entry name" value="G_OBG"/>
    <property type="match status" value="1"/>
</dbReference>
<organism evidence="9 10">
    <name type="scientific">Halobacteriovorax marinus</name>
    <dbReference type="NCBI Taxonomy" id="97084"/>
    <lineage>
        <taxon>Bacteria</taxon>
        <taxon>Pseudomonadati</taxon>
        <taxon>Bdellovibrionota</taxon>
        <taxon>Bacteriovoracia</taxon>
        <taxon>Bacteriovoracales</taxon>
        <taxon>Halobacteriovoraceae</taxon>
        <taxon>Halobacteriovorax</taxon>
    </lineage>
</organism>
<dbReference type="HAMAP" id="MF_00944">
    <property type="entry name" value="YchF_OLA1_ATPase"/>
    <property type="match status" value="1"/>
</dbReference>
<dbReference type="PRINTS" id="PR00326">
    <property type="entry name" value="GTP1OBG"/>
</dbReference>
<keyword evidence="4 6" id="KW-0067">ATP-binding</keyword>
<dbReference type="Pfam" id="PF01926">
    <property type="entry name" value="MMR_HSR1"/>
    <property type="match status" value="1"/>
</dbReference>
<comment type="caution">
    <text evidence="9">The sequence shown here is derived from an EMBL/GenBank/DDBJ whole genome shotgun (WGS) entry which is preliminary data.</text>
</comment>
<dbReference type="InterPro" id="IPR012676">
    <property type="entry name" value="TGS-like"/>
</dbReference>
<dbReference type="InterPro" id="IPR027417">
    <property type="entry name" value="P-loop_NTPase"/>
</dbReference>
<keyword evidence="3 6" id="KW-0547">Nucleotide-binding</keyword>
<dbReference type="InterPro" id="IPR012675">
    <property type="entry name" value="Beta-grasp_dom_sf"/>
</dbReference>
<dbReference type="AlphaFoldDB" id="A0A1Y5F7P7"/>
<dbReference type="InterPro" id="IPR041706">
    <property type="entry name" value="YchF_N"/>
</dbReference>
<dbReference type="Gene3D" id="3.10.20.30">
    <property type="match status" value="1"/>
</dbReference>
<dbReference type="SUPFAM" id="SSF81271">
    <property type="entry name" value="TGS-like"/>
    <property type="match status" value="1"/>
</dbReference>
<dbReference type="Gene3D" id="3.40.50.300">
    <property type="entry name" value="P-loop containing nucleotide triphosphate hydrolases"/>
    <property type="match status" value="1"/>
</dbReference>
<dbReference type="CDD" id="cd01900">
    <property type="entry name" value="YchF"/>
    <property type="match status" value="1"/>
</dbReference>
<dbReference type="CDD" id="cd04867">
    <property type="entry name" value="TGS_YchF_OLA1"/>
    <property type="match status" value="1"/>
</dbReference>
<evidence type="ECO:0000256" key="1">
    <source>
        <dbReference type="ARBA" id="ARBA00001946"/>
    </source>
</evidence>
<dbReference type="FunFam" id="3.10.20.30:FF:000001">
    <property type="entry name" value="Ribosome-binding ATPase YchF"/>
    <property type="match status" value="1"/>
</dbReference>
<dbReference type="FunFam" id="1.10.150.300:FF:000001">
    <property type="entry name" value="Ribosome-binding ATPase YchF"/>
    <property type="match status" value="1"/>
</dbReference>
<evidence type="ECO:0000256" key="6">
    <source>
        <dbReference type="HAMAP-Rule" id="MF_00944"/>
    </source>
</evidence>
<dbReference type="InterPro" id="IPR004095">
    <property type="entry name" value="TGS"/>
</dbReference>
<dbReference type="Gene3D" id="1.10.150.300">
    <property type="entry name" value="TGS-like domain"/>
    <property type="match status" value="1"/>
</dbReference>
<dbReference type="InterPro" id="IPR031167">
    <property type="entry name" value="G_OBG"/>
</dbReference>
<evidence type="ECO:0000259" key="8">
    <source>
        <dbReference type="PROSITE" id="PS51880"/>
    </source>
</evidence>
<evidence type="ECO:0000256" key="4">
    <source>
        <dbReference type="ARBA" id="ARBA00022840"/>
    </source>
</evidence>
<dbReference type="PANTHER" id="PTHR23305:SF18">
    <property type="entry name" value="OBG-TYPE G DOMAIN-CONTAINING PROTEIN"/>
    <property type="match status" value="1"/>
</dbReference>
<evidence type="ECO:0000313" key="10">
    <source>
        <dbReference type="Proteomes" id="UP000196531"/>
    </source>
</evidence>
<sequence length="369" mass="40522">MSLNCGIVGLPNVGKSTIFQAVTAAPAEAANYPFCTIEPNVGIVNVSDSRLKQITALIKPSKTIPTVVEFVDIAGLVKGASKGEGLGNQFLGHIRQVNAIVHVVRCFDDGEIIHVEGRIDPIDDIETINIELALADAEVVTKKIGNLPKLMKNQNKEISSKAKAQHPILEKLEVHLNEGLAARFLELTEDEQEIVSDLNMITMKKVLYLCNVDEDSADGDNDYVKSVRELAAKENAQVSVICGKLESEIAALETEEEKSEFLEAAGLEESGLQALTRTAYDMLGLRTYFTAGEKEVRAWTFKAGDRAPQAAGVIHTDFERGFIKAEIYHCDDLFDLGTELKVKEAGKFRVEGKEYEVKDGDIIHFKFNV</sequence>
<dbReference type="InterPro" id="IPR006073">
    <property type="entry name" value="GTP-bd"/>
</dbReference>
<accession>A0A1Y5F7P7</accession>
<feature type="domain" description="OBG-type G" evidence="7">
    <location>
        <begin position="3"/>
        <end position="261"/>
    </location>
</feature>
<evidence type="ECO:0000256" key="3">
    <source>
        <dbReference type="ARBA" id="ARBA00022741"/>
    </source>
</evidence>
<dbReference type="EMBL" id="MAAO01000016">
    <property type="protein sequence ID" value="OUR92903.1"/>
    <property type="molecule type" value="Genomic_DNA"/>
</dbReference>
<dbReference type="InterPro" id="IPR004396">
    <property type="entry name" value="ATPase_YchF/OLA1"/>
</dbReference>
<dbReference type="GO" id="GO:0043023">
    <property type="term" value="F:ribosomal large subunit binding"/>
    <property type="evidence" value="ECO:0007669"/>
    <property type="project" value="UniProtKB-UniRule"/>
</dbReference>
<feature type="domain" description="TGS" evidence="8">
    <location>
        <begin position="284"/>
        <end position="367"/>
    </location>
</feature>
<dbReference type="PROSITE" id="PS51880">
    <property type="entry name" value="TGS"/>
    <property type="match status" value="1"/>
</dbReference>
<dbReference type="InterPro" id="IPR023192">
    <property type="entry name" value="TGS-like_dom_sf"/>
</dbReference>
<evidence type="ECO:0000313" key="9">
    <source>
        <dbReference type="EMBL" id="OUR92903.1"/>
    </source>
</evidence>
<feature type="binding site" evidence="6">
    <location>
        <begin position="12"/>
        <end position="17"/>
    </location>
    <ligand>
        <name>ATP</name>
        <dbReference type="ChEBI" id="CHEBI:30616"/>
    </ligand>
</feature>
<dbReference type="SUPFAM" id="SSF52540">
    <property type="entry name" value="P-loop containing nucleoside triphosphate hydrolases"/>
    <property type="match status" value="1"/>
</dbReference>
<evidence type="ECO:0000256" key="2">
    <source>
        <dbReference type="ARBA" id="ARBA00022723"/>
    </source>
</evidence>
<keyword evidence="2" id="KW-0479">Metal-binding</keyword>
<protein>
    <recommendedName>
        <fullName evidence="6">Ribosome-binding ATPase YchF</fullName>
    </recommendedName>
</protein>
<gene>
    <name evidence="6" type="primary">ychF</name>
    <name evidence="9" type="ORF">A9Q84_20540</name>
</gene>
<comment type="function">
    <text evidence="6">ATPase that binds to both the 70S ribosome and the 50S ribosomal subunit in a nucleotide-independent manner.</text>
</comment>
<reference evidence="10" key="1">
    <citation type="journal article" date="2017" name="Proc. Natl. Acad. Sci. U.S.A.">
        <title>Simulation of Deepwater Horizon oil plume reveals substrate specialization within a complex community of hydrocarbon-degraders.</title>
        <authorList>
            <person name="Hu P."/>
            <person name="Dubinsky E.A."/>
            <person name="Probst A.J."/>
            <person name="Wang J."/>
            <person name="Sieber C.M.K."/>
            <person name="Tom L.M."/>
            <person name="Gardinali P."/>
            <person name="Banfield J.F."/>
            <person name="Atlas R.M."/>
            <person name="Andersen G.L."/>
        </authorList>
    </citation>
    <scope>NUCLEOTIDE SEQUENCE [LARGE SCALE GENOMIC DNA]</scope>
</reference>
<keyword evidence="5" id="KW-0460">Magnesium</keyword>
<dbReference type="Pfam" id="PF06071">
    <property type="entry name" value="YchF-GTPase_C"/>
    <property type="match status" value="1"/>
</dbReference>
<proteinExistence type="inferred from homology"/>
<dbReference type="GO" id="GO:0005737">
    <property type="term" value="C:cytoplasm"/>
    <property type="evidence" value="ECO:0007669"/>
    <property type="project" value="TreeGrafter"/>
</dbReference>
<name>A0A1Y5F7P7_9BACT</name>
<dbReference type="GO" id="GO:0005525">
    <property type="term" value="F:GTP binding"/>
    <property type="evidence" value="ECO:0007669"/>
    <property type="project" value="InterPro"/>
</dbReference>